<name>A0A8S2RVP3_9BILA</name>
<dbReference type="Proteomes" id="UP000677228">
    <property type="component" value="Unassembled WGS sequence"/>
</dbReference>
<keyword evidence="2" id="KW-0472">Membrane</keyword>
<feature type="compositionally biased region" description="Low complexity" evidence="1">
    <location>
        <begin position="1"/>
        <end position="14"/>
    </location>
</feature>
<protein>
    <submittedName>
        <fullName evidence="4">Uncharacterized protein</fullName>
    </submittedName>
</protein>
<reference evidence="4" key="1">
    <citation type="submission" date="2021-02" db="EMBL/GenBank/DDBJ databases">
        <authorList>
            <person name="Nowell W R."/>
        </authorList>
    </citation>
    <scope>NUCLEOTIDE SEQUENCE</scope>
</reference>
<dbReference type="Proteomes" id="UP000682733">
    <property type="component" value="Unassembled WGS sequence"/>
</dbReference>
<feature type="region of interest" description="Disordered" evidence="1">
    <location>
        <begin position="1"/>
        <end position="36"/>
    </location>
</feature>
<keyword evidence="2" id="KW-0812">Transmembrane</keyword>
<comment type="caution">
    <text evidence="4">The sequence shown here is derived from an EMBL/GenBank/DDBJ whole genome shotgun (WGS) entry which is preliminary data.</text>
</comment>
<dbReference type="AlphaFoldDB" id="A0A8S2RVP3"/>
<organism evidence="4 5">
    <name type="scientific">Didymodactylos carnosus</name>
    <dbReference type="NCBI Taxonomy" id="1234261"/>
    <lineage>
        <taxon>Eukaryota</taxon>
        <taxon>Metazoa</taxon>
        <taxon>Spiralia</taxon>
        <taxon>Gnathifera</taxon>
        <taxon>Rotifera</taxon>
        <taxon>Eurotatoria</taxon>
        <taxon>Bdelloidea</taxon>
        <taxon>Philodinida</taxon>
        <taxon>Philodinidae</taxon>
        <taxon>Didymodactylos</taxon>
    </lineage>
</organism>
<evidence type="ECO:0000313" key="4">
    <source>
        <dbReference type="EMBL" id="CAF4186296.1"/>
    </source>
</evidence>
<evidence type="ECO:0000256" key="2">
    <source>
        <dbReference type="SAM" id="Phobius"/>
    </source>
</evidence>
<dbReference type="EMBL" id="CAJOBA010046191">
    <property type="protein sequence ID" value="CAF4186296.1"/>
    <property type="molecule type" value="Genomic_DNA"/>
</dbReference>
<evidence type="ECO:0000313" key="5">
    <source>
        <dbReference type="Proteomes" id="UP000682733"/>
    </source>
</evidence>
<gene>
    <name evidence="3" type="ORF">OVA965_LOCUS31961</name>
    <name evidence="4" type="ORF">TMI583_LOCUS32807</name>
</gene>
<accession>A0A8S2RVP3</accession>
<dbReference type="EMBL" id="CAJNOK010024510">
    <property type="protein sequence ID" value="CAF1377600.1"/>
    <property type="molecule type" value="Genomic_DNA"/>
</dbReference>
<proteinExistence type="predicted"/>
<evidence type="ECO:0000313" key="3">
    <source>
        <dbReference type="EMBL" id="CAF1377600.1"/>
    </source>
</evidence>
<feature type="compositionally biased region" description="Gly residues" evidence="1">
    <location>
        <begin position="15"/>
        <end position="25"/>
    </location>
</feature>
<sequence>MRTQPSAGGAANSGAPGGTGVGGYNTGQNSGAAPGGGAINSNPIAVGIELNSTNTTAVYVSVTAMENATTQQQSSMGTVKLATIFHVFLSLCTLFIFNDVFT</sequence>
<feature type="transmembrane region" description="Helical" evidence="2">
    <location>
        <begin position="79"/>
        <end position="97"/>
    </location>
</feature>
<evidence type="ECO:0000256" key="1">
    <source>
        <dbReference type="SAM" id="MobiDB-lite"/>
    </source>
</evidence>
<keyword evidence="2" id="KW-1133">Transmembrane helix</keyword>